<comment type="caution">
    <text evidence="6">The sequence shown here is derived from an EMBL/GenBank/DDBJ whole genome shotgun (WGS) entry which is preliminary data.</text>
</comment>
<feature type="region of interest" description="Disordered" evidence="4">
    <location>
        <begin position="23"/>
        <end position="80"/>
    </location>
</feature>
<organism evidence="6 7">
    <name type="scientific">Zizania palustris</name>
    <name type="common">Northern wild rice</name>
    <dbReference type="NCBI Taxonomy" id="103762"/>
    <lineage>
        <taxon>Eukaryota</taxon>
        <taxon>Viridiplantae</taxon>
        <taxon>Streptophyta</taxon>
        <taxon>Embryophyta</taxon>
        <taxon>Tracheophyta</taxon>
        <taxon>Spermatophyta</taxon>
        <taxon>Magnoliopsida</taxon>
        <taxon>Liliopsida</taxon>
        <taxon>Poales</taxon>
        <taxon>Poaceae</taxon>
        <taxon>BOP clade</taxon>
        <taxon>Oryzoideae</taxon>
        <taxon>Oryzeae</taxon>
        <taxon>Zizaniinae</taxon>
        <taxon>Zizania</taxon>
    </lineage>
</organism>
<dbReference type="EMBL" id="JAAALK010000079">
    <property type="protein sequence ID" value="KAG8095640.1"/>
    <property type="molecule type" value="Genomic_DNA"/>
</dbReference>
<dbReference type="OrthoDB" id="689696at2759"/>
<keyword evidence="7" id="KW-1185">Reference proteome</keyword>
<comment type="similarity">
    <text evidence="1">Belongs to the WEB family.</text>
</comment>
<dbReference type="InterPro" id="IPR008545">
    <property type="entry name" value="Web"/>
</dbReference>
<evidence type="ECO:0000256" key="2">
    <source>
        <dbReference type="ARBA" id="ARBA00023054"/>
    </source>
</evidence>
<feature type="region of interest" description="Disordered" evidence="4">
    <location>
        <begin position="680"/>
        <end position="700"/>
    </location>
</feature>
<reference evidence="6" key="2">
    <citation type="submission" date="2021-02" db="EMBL/GenBank/DDBJ databases">
        <authorList>
            <person name="Kimball J.A."/>
            <person name="Haas M.W."/>
            <person name="Macchietto M."/>
            <person name="Kono T."/>
            <person name="Duquette J."/>
            <person name="Shao M."/>
        </authorList>
    </citation>
    <scope>NUCLEOTIDE SEQUENCE</scope>
    <source>
        <tissue evidence="6">Fresh leaf tissue</tissue>
    </source>
</reference>
<dbReference type="Pfam" id="PF05701">
    <property type="entry name" value="WEMBL"/>
    <property type="match status" value="1"/>
</dbReference>
<feature type="compositionally biased region" description="Polar residues" evidence="4">
    <location>
        <begin position="46"/>
        <end position="56"/>
    </location>
</feature>
<evidence type="ECO:0000313" key="7">
    <source>
        <dbReference type="Proteomes" id="UP000729402"/>
    </source>
</evidence>
<evidence type="ECO:0008006" key="8">
    <source>
        <dbReference type="Google" id="ProtNLM"/>
    </source>
</evidence>
<dbReference type="PANTHER" id="PTHR32054">
    <property type="entry name" value="HEAVY CHAIN, PUTATIVE, EXPRESSED-RELATED-RELATED"/>
    <property type="match status" value="1"/>
</dbReference>
<gene>
    <name evidence="6" type="ORF">GUJ93_ZPchr0013g36546</name>
</gene>
<keyword evidence="2 3" id="KW-0175">Coiled coil</keyword>
<evidence type="ECO:0000256" key="5">
    <source>
        <dbReference type="SAM" id="SignalP"/>
    </source>
</evidence>
<feature type="coiled-coil region" evidence="3">
    <location>
        <begin position="130"/>
        <end position="346"/>
    </location>
</feature>
<dbReference type="GO" id="GO:0009903">
    <property type="term" value="P:chloroplast avoidance movement"/>
    <property type="evidence" value="ECO:0007669"/>
    <property type="project" value="TreeGrafter"/>
</dbReference>
<dbReference type="Proteomes" id="UP000729402">
    <property type="component" value="Unassembled WGS sequence"/>
</dbReference>
<dbReference type="GO" id="GO:0005829">
    <property type="term" value="C:cytosol"/>
    <property type="evidence" value="ECO:0007669"/>
    <property type="project" value="TreeGrafter"/>
</dbReference>
<dbReference type="AlphaFoldDB" id="A0A8J5WQ98"/>
<sequence>MIYKFQYIFCLLHLCCGMDEGTSQPSVAPPASSDLAGSRVDPSPLGYSSTSHQASEGDQCQQQQGGRDHEAASLASNGSKSAAEMKAGGISYKASEIADRFIQVVDGKAHIDTTAPIDSVKGAVSKFGGILDWRERRKQIQDEVDKVQEEIDEYQKRSQEAEAGKAQAVQELGSNKSAIDELKLVLEKAQDEEARARQDSELAELRLRETQQGIIERTAAKAELHVARERRATALADLQSAKAELESLRKEHAASAAKAEAAAARARGSLSSSHEAEKAVEELTAELVALKEDLDASHHAHDEAEEKRMKTALALDQDKVQWQRELELAEQEVKKLENSLMAAKDLGSKVAAASELLVSLRAELFARAVEGTLGEEATEKEKPTVSLRAMLDKAKKELEDVKESVYKAKDEAKCLRVAAASLNADLAKQKAELAALQRNEGDTAASIPSLKEELSQVNSALAAAQEARAKEGGQETKMHVQIGEARREADQAKAKAQSAREEVSKAREDMGVAKAAVLAMEARLEAVMREILAATTSEDVATASAAALMEEGKPTRNAQRQDVEDGVTLTVEEYDELSRRARETEEAAGNRVTEAVKLIKEAKDAEVRSLEKLARLMKQTEQRRQALEAASSEAEEAEFEKLVAERELRQWRAEHEHEHQRRLATETASPRTGLAEISVFNDSSGGGDGRGNPHILSPRGYMPMTEMTVTEGEGEGKHKPTFFPRMVMFLARKRAQNWK</sequence>
<name>A0A8J5WQ98_ZIZPA</name>
<dbReference type="GO" id="GO:0009904">
    <property type="term" value="P:chloroplast accumulation movement"/>
    <property type="evidence" value="ECO:0007669"/>
    <property type="project" value="TreeGrafter"/>
</dbReference>
<evidence type="ECO:0000256" key="3">
    <source>
        <dbReference type="SAM" id="Coils"/>
    </source>
</evidence>
<evidence type="ECO:0000256" key="1">
    <source>
        <dbReference type="ARBA" id="ARBA00005485"/>
    </source>
</evidence>
<evidence type="ECO:0000256" key="4">
    <source>
        <dbReference type="SAM" id="MobiDB-lite"/>
    </source>
</evidence>
<reference evidence="6" key="1">
    <citation type="journal article" date="2021" name="bioRxiv">
        <title>Whole Genome Assembly and Annotation of Northern Wild Rice, Zizania palustris L., Supports a Whole Genome Duplication in the Zizania Genus.</title>
        <authorList>
            <person name="Haas M."/>
            <person name="Kono T."/>
            <person name="Macchietto M."/>
            <person name="Millas R."/>
            <person name="McGilp L."/>
            <person name="Shao M."/>
            <person name="Duquette J."/>
            <person name="Hirsch C.N."/>
            <person name="Kimball J."/>
        </authorList>
    </citation>
    <scope>NUCLEOTIDE SEQUENCE</scope>
    <source>
        <tissue evidence="6">Fresh leaf tissue</tissue>
    </source>
</reference>
<protein>
    <recommendedName>
        <fullName evidence="8">Protein WEAK CHLOROPLAST MOVEMENT UNDER BLUE LIGHT 1</fullName>
    </recommendedName>
</protein>
<accession>A0A8J5WQ98</accession>
<feature type="signal peptide" evidence="5">
    <location>
        <begin position="1"/>
        <end position="17"/>
    </location>
</feature>
<evidence type="ECO:0000313" key="6">
    <source>
        <dbReference type="EMBL" id="KAG8095640.1"/>
    </source>
</evidence>
<feature type="coiled-coil region" evidence="3">
    <location>
        <begin position="603"/>
        <end position="654"/>
    </location>
</feature>
<keyword evidence="5" id="KW-0732">Signal</keyword>
<proteinExistence type="inferred from homology"/>
<feature type="coiled-coil region" evidence="3">
    <location>
        <begin position="384"/>
        <end position="509"/>
    </location>
</feature>
<dbReference type="PANTHER" id="PTHR32054:SF6">
    <property type="entry name" value="PROTEIN WEAK CHLOROPLAST MOVEMENT UNDER BLUE LIGHT 1"/>
    <property type="match status" value="1"/>
</dbReference>
<feature type="chain" id="PRO_5035278940" description="Protein WEAK CHLOROPLAST MOVEMENT UNDER BLUE LIGHT 1" evidence="5">
    <location>
        <begin position="18"/>
        <end position="739"/>
    </location>
</feature>